<evidence type="ECO:0000313" key="3">
    <source>
        <dbReference type="EMBL" id="KAK3602770.1"/>
    </source>
</evidence>
<feature type="compositionally biased region" description="Basic residues" evidence="2">
    <location>
        <begin position="447"/>
        <end position="457"/>
    </location>
</feature>
<dbReference type="GO" id="GO:0005739">
    <property type="term" value="C:mitochondrion"/>
    <property type="evidence" value="ECO:0007669"/>
    <property type="project" value="UniProtKB-SubCell"/>
</dbReference>
<dbReference type="PANTHER" id="PTHR21393:SF0">
    <property type="entry name" value="SMALL RIBOSOMAL SUBUNIT PROTEIN MS27"/>
    <property type="match status" value="1"/>
</dbReference>
<reference evidence="3" key="3">
    <citation type="submission" date="2023-05" db="EMBL/GenBank/DDBJ databases">
        <authorList>
            <person name="Smith C.H."/>
        </authorList>
    </citation>
    <scope>NUCLEOTIDE SEQUENCE</scope>
    <source>
        <strain evidence="3">CHS0354</strain>
        <tissue evidence="3">Mantle</tissue>
    </source>
</reference>
<dbReference type="Proteomes" id="UP001195483">
    <property type="component" value="Unassembled WGS sequence"/>
</dbReference>
<keyword evidence="4" id="KW-1185">Reference proteome</keyword>
<comment type="subcellular location">
    <subcellularLocation>
        <location evidence="1">Mitochondrion</location>
    </subcellularLocation>
</comment>
<dbReference type="InterPro" id="IPR034913">
    <property type="entry name" value="mS27/PTCD2"/>
</dbReference>
<name>A0AAE0T3T7_9BIVA</name>
<sequence>MATTMLRIIRRRCACHAFAFIQRYAAESRRSILSEAYTCDHKWKQRLESPVLKQVKFSEFSIQLLEKFDKEGSASVIDMSIFANKLQDMHETEQPMVENILQNFRHSPQAIPVPDAINHALVKAFMETNRTDLLLQYIKDKNKFGIFPENHAFSILMDYFIKHEDYKGAAQVAYEIMLQEDFSHPMSYLLSLYACTKHLKHPIDEPKQEEQAPVEEEEEQWIPVDVIRCPYYDDHFDIKDDNFLLGKTLYMLGKESYLSGGELGRSLQVIGLGLYQKYSKALDLLEKWVSSDMQAVIYDEAFERFKSCLENAQTQDANEQEKEMGIRTIDDEIHRMRPTPAHKSECLQRFQSISERLMGRIVTGDIENLVSSFVQEEIPKYEQSDIENLTALYDKWDAERQVLLESQMKEYLRKQKESEIISKLKELQEKEELLTYFEKKHEIVKLKKKADKKKKKKEDKEEEEFVEAPALRSKGKKA</sequence>
<organism evidence="3 4">
    <name type="scientific">Potamilus streckersoni</name>
    <dbReference type="NCBI Taxonomy" id="2493646"/>
    <lineage>
        <taxon>Eukaryota</taxon>
        <taxon>Metazoa</taxon>
        <taxon>Spiralia</taxon>
        <taxon>Lophotrochozoa</taxon>
        <taxon>Mollusca</taxon>
        <taxon>Bivalvia</taxon>
        <taxon>Autobranchia</taxon>
        <taxon>Heteroconchia</taxon>
        <taxon>Palaeoheterodonta</taxon>
        <taxon>Unionida</taxon>
        <taxon>Unionoidea</taxon>
        <taxon>Unionidae</taxon>
        <taxon>Ambleminae</taxon>
        <taxon>Lampsilini</taxon>
        <taxon>Potamilus</taxon>
    </lineage>
</organism>
<reference evidence="3" key="1">
    <citation type="journal article" date="2021" name="Genome Biol. Evol.">
        <title>A High-Quality Reference Genome for a Parasitic Bivalve with Doubly Uniparental Inheritance (Bivalvia: Unionida).</title>
        <authorList>
            <person name="Smith C.H."/>
        </authorList>
    </citation>
    <scope>NUCLEOTIDE SEQUENCE</scope>
    <source>
        <strain evidence="3">CHS0354</strain>
    </source>
</reference>
<gene>
    <name evidence="3" type="ORF">CHS0354_027768</name>
</gene>
<dbReference type="InterPro" id="IPR019266">
    <property type="entry name" value="Ribosomal_mS27"/>
</dbReference>
<evidence type="ECO:0000256" key="2">
    <source>
        <dbReference type="SAM" id="MobiDB-lite"/>
    </source>
</evidence>
<protein>
    <recommendedName>
        <fullName evidence="5">28S ribosomal protein S27, mitochondrial</fullName>
    </recommendedName>
</protein>
<comment type="caution">
    <text evidence="3">The sequence shown here is derived from an EMBL/GenBank/DDBJ whole genome shotgun (WGS) entry which is preliminary data.</text>
</comment>
<accession>A0AAE0T3T7</accession>
<evidence type="ECO:0008006" key="5">
    <source>
        <dbReference type="Google" id="ProtNLM"/>
    </source>
</evidence>
<reference evidence="3" key="2">
    <citation type="journal article" date="2021" name="Genome Biol. Evol.">
        <title>Developing a high-quality reference genome for a parasitic bivalve with doubly uniparental inheritance (Bivalvia: Unionida).</title>
        <authorList>
            <person name="Smith C.H."/>
        </authorList>
    </citation>
    <scope>NUCLEOTIDE SEQUENCE</scope>
    <source>
        <strain evidence="3">CHS0354</strain>
        <tissue evidence="3">Mantle</tissue>
    </source>
</reference>
<dbReference type="PANTHER" id="PTHR21393">
    <property type="entry name" value="MITOCHONDRIAL 28S RIBOSOMAL PROTEIN S27"/>
    <property type="match status" value="1"/>
</dbReference>
<feature type="region of interest" description="Disordered" evidence="2">
    <location>
        <begin position="447"/>
        <end position="478"/>
    </location>
</feature>
<dbReference type="AlphaFoldDB" id="A0AAE0T3T7"/>
<evidence type="ECO:0000256" key="1">
    <source>
        <dbReference type="ARBA" id="ARBA00004173"/>
    </source>
</evidence>
<proteinExistence type="predicted"/>
<dbReference type="EMBL" id="JAEAOA010001682">
    <property type="protein sequence ID" value="KAK3602770.1"/>
    <property type="molecule type" value="Genomic_DNA"/>
</dbReference>
<dbReference type="Pfam" id="PF10037">
    <property type="entry name" value="MRP-S27"/>
    <property type="match status" value="1"/>
</dbReference>
<evidence type="ECO:0000313" key="4">
    <source>
        <dbReference type="Proteomes" id="UP001195483"/>
    </source>
</evidence>